<evidence type="ECO:0000256" key="3">
    <source>
        <dbReference type="ARBA" id="ARBA00022448"/>
    </source>
</evidence>
<dbReference type="InterPro" id="IPR002490">
    <property type="entry name" value="V-ATPase_116kDa_su"/>
</dbReference>
<evidence type="ECO:0000256" key="5">
    <source>
        <dbReference type="ARBA" id="ARBA00022989"/>
    </source>
</evidence>
<dbReference type="Pfam" id="PF01496">
    <property type="entry name" value="V_ATPase_I"/>
    <property type="match status" value="2"/>
</dbReference>
<keyword evidence="6 8" id="KW-0406">Ion transport</keyword>
<evidence type="ECO:0000256" key="8">
    <source>
        <dbReference type="RuleBase" id="RU361189"/>
    </source>
</evidence>
<keyword evidence="3 8" id="KW-0813">Transport</keyword>
<comment type="function">
    <text evidence="8">Essential component of the vacuolar proton pump (V-ATPase), a multimeric enzyme that catalyzes the translocation of protons across the membranes. Required for assembly and activity of the V-ATPase.</text>
</comment>
<feature type="transmembrane region" description="Helical" evidence="8">
    <location>
        <begin position="86"/>
        <end position="104"/>
    </location>
</feature>
<evidence type="ECO:0000256" key="2">
    <source>
        <dbReference type="ARBA" id="ARBA00009904"/>
    </source>
</evidence>
<dbReference type="EMBL" id="JAFEMO010000007">
    <property type="protein sequence ID" value="KAH7567191.1"/>
    <property type="molecule type" value="Genomic_DNA"/>
</dbReference>
<keyword evidence="5 8" id="KW-1133">Transmembrane helix</keyword>
<name>A0ABQ8HS51_9ROSI</name>
<comment type="caution">
    <text evidence="9">The sequence shown here is derived from an EMBL/GenBank/DDBJ whole genome shotgun (WGS) entry which is preliminary data.</text>
</comment>
<keyword evidence="4 8" id="KW-0812">Transmembrane</keyword>
<sequence>MDVTKQCLVAEGWCPVFATNQIQNTLQRDTNDNNSRIGAIFQVLRTKELPPTCFRTNKFTSAFQEIVDAYGYFMGQNIIIDNFPCPVEIVLLLLALVAVPWMLFPKPFLLKKHQGQSYAPLDSSDPFEMEQHIPHSNEEFEFSEVFVHQLIHTIEFVLGAVSNMASDMFKTSRIVSFGFPAAM</sequence>
<keyword evidence="10" id="KW-1185">Reference proteome</keyword>
<protein>
    <recommendedName>
        <fullName evidence="8">V-type proton ATPase subunit a</fullName>
    </recommendedName>
</protein>
<evidence type="ECO:0000313" key="10">
    <source>
        <dbReference type="Proteomes" id="UP000827721"/>
    </source>
</evidence>
<organism evidence="9 10">
    <name type="scientific">Xanthoceras sorbifolium</name>
    <dbReference type="NCBI Taxonomy" id="99658"/>
    <lineage>
        <taxon>Eukaryota</taxon>
        <taxon>Viridiplantae</taxon>
        <taxon>Streptophyta</taxon>
        <taxon>Embryophyta</taxon>
        <taxon>Tracheophyta</taxon>
        <taxon>Spermatophyta</taxon>
        <taxon>Magnoliopsida</taxon>
        <taxon>eudicotyledons</taxon>
        <taxon>Gunneridae</taxon>
        <taxon>Pentapetalae</taxon>
        <taxon>rosids</taxon>
        <taxon>malvids</taxon>
        <taxon>Sapindales</taxon>
        <taxon>Sapindaceae</taxon>
        <taxon>Xanthoceroideae</taxon>
        <taxon>Xanthoceras</taxon>
    </lineage>
</organism>
<gene>
    <name evidence="9" type="ORF">JRO89_XS07G0029800</name>
</gene>
<dbReference type="PANTHER" id="PTHR11629">
    <property type="entry name" value="VACUOLAR PROTON ATPASES"/>
    <property type="match status" value="1"/>
</dbReference>
<evidence type="ECO:0000313" key="9">
    <source>
        <dbReference type="EMBL" id="KAH7567191.1"/>
    </source>
</evidence>
<comment type="caution">
    <text evidence="8">Lacks conserved residue(s) required for the propagation of feature annotation.</text>
</comment>
<comment type="subcellular location">
    <subcellularLocation>
        <location evidence="1">Membrane</location>
        <topology evidence="1">Multi-pass membrane protein</topology>
    </subcellularLocation>
</comment>
<evidence type="ECO:0000256" key="4">
    <source>
        <dbReference type="ARBA" id="ARBA00022692"/>
    </source>
</evidence>
<reference evidence="9 10" key="1">
    <citation type="submission" date="2021-02" db="EMBL/GenBank/DDBJ databases">
        <title>Plant Genome Project.</title>
        <authorList>
            <person name="Zhang R.-G."/>
        </authorList>
    </citation>
    <scope>NUCLEOTIDE SEQUENCE [LARGE SCALE GENOMIC DNA]</scope>
    <source>
        <tissue evidence="9">Leaves</tissue>
    </source>
</reference>
<comment type="similarity">
    <text evidence="2 8">Belongs to the V-ATPase 116 kDa subunit family.</text>
</comment>
<evidence type="ECO:0000256" key="7">
    <source>
        <dbReference type="ARBA" id="ARBA00023136"/>
    </source>
</evidence>
<dbReference type="PANTHER" id="PTHR11629:SF63">
    <property type="entry name" value="V-TYPE PROTON ATPASE SUBUNIT A"/>
    <property type="match status" value="1"/>
</dbReference>
<evidence type="ECO:0000256" key="6">
    <source>
        <dbReference type="ARBA" id="ARBA00023065"/>
    </source>
</evidence>
<evidence type="ECO:0000256" key="1">
    <source>
        <dbReference type="ARBA" id="ARBA00004141"/>
    </source>
</evidence>
<keyword evidence="7 8" id="KW-0472">Membrane</keyword>
<dbReference type="Proteomes" id="UP000827721">
    <property type="component" value="Unassembled WGS sequence"/>
</dbReference>
<keyword evidence="8" id="KW-0375">Hydrogen ion transport</keyword>
<proteinExistence type="inferred from homology"/>
<accession>A0ABQ8HS51</accession>